<organism evidence="1 2">
    <name type="scientific">Melanomma pulvis-pyrius CBS 109.77</name>
    <dbReference type="NCBI Taxonomy" id="1314802"/>
    <lineage>
        <taxon>Eukaryota</taxon>
        <taxon>Fungi</taxon>
        <taxon>Dikarya</taxon>
        <taxon>Ascomycota</taxon>
        <taxon>Pezizomycotina</taxon>
        <taxon>Dothideomycetes</taxon>
        <taxon>Pleosporomycetidae</taxon>
        <taxon>Pleosporales</taxon>
        <taxon>Melanommataceae</taxon>
        <taxon>Melanomma</taxon>
    </lineage>
</organism>
<dbReference type="SUPFAM" id="SSF52799">
    <property type="entry name" value="(Phosphotyrosine protein) phosphatases II"/>
    <property type="match status" value="2"/>
</dbReference>
<dbReference type="InterPro" id="IPR016130">
    <property type="entry name" value="Tyr_Pase_AS"/>
</dbReference>
<dbReference type="PROSITE" id="PS00383">
    <property type="entry name" value="TYR_PHOSPHATASE_1"/>
    <property type="match status" value="1"/>
</dbReference>
<keyword evidence="2" id="KW-1185">Reference proteome</keyword>
<dbReference type="EMBL" id="MU001805">
    <property type="protein sequence ID" value="KAF2797503.1"/>
    <property type="molecule type" value="Genomic_DNA"/>
</dbReference>
<evidence type="ECO:0008006" key="3">
    <source>
        <dbReference type="Google" id="ProtNLM"/>
    </source>
</evidence>
<sequence length="357" mass="38669">MSTPLPQPPFFLIPNINNLRDAALFPSGLPTTTPPGKVRPGILFRSAEVSKLDQEGWRKVYKIGIGRVFDLRSKPEVDKGWGGIVGGDAAANDVRPGWIVGMELEGVAREWVPVFEESDYSPERLAERYSKYMGESVEGFVHAYQDILQNAGPSFRTILLYLANLPPPPTFLSNNPSAPAPAPASPSPLGALIHCTAGKDRTGIFFGLLFSFLGVPAPVIAAEYNLTEHGLASIREEVVARLMLSPGFKKYMAAQMDGTTVSTADLAAILRQQREEEALGAEKKGPVEERPVPPEILEKGRLAALRMVGASPESMLGALEMLEREWGSAEGYMRTVCGLGDGELEALRRNLVVGDEA</sequence>
<evidence type="ECO:0000313" key="1">
    <source>
        <dbReference type="EMBL" id="KAF2797503.1"/>
    </source>
</evidence>
<dbReference type="AlphaFoldDB" id="A0A6A6XMZ1"/>
<evidence type="ECO:0000313" key="2">
    <source>
        <dbReference type="Proteomes" id="UP000799757"/>
    </source>
</evidence>
<accession>A0A6A6XMZ1</accession>
<dbReference type="GO" id="GO:0004721">
    <property type="term" value="F:phosphoprotein phosphatase activity"/>
    <property type="evidence" value="ECO:0007669"/>
    <property type="project" value="InterPro"/>
</dbReference>
<dbReference type="Pfam" id="PF13350">
    <property type="entry name" value="Y_phosphatase3"/>
    <property type="match status" value="1"/>
</dbReference>
<dbReference type="Gene3D" id="3.90.190.10">
    <property type="entry name" value="Protein tyrosine phosphatase superfamily"/>
    <property type="match status" value="1"/>
</dbReference>
<protein>
    <recommendedName>
        <fullName evidence="3">Tyrosine specific protein phosphatases domain-containing protein</fullName>
    </recommendedName>
</protein>
<gene>
    <name evidence="1" type="ORF">K505DRAFT_372436</name>
</gene>
<dbReference type="InterPro" id="IPR026893">
    <property type="entry name" value="Tyr/Ser_Pase_IphP-type"/>
</dbReference>
<dbReference type="InterPro" id="IPR029021">
    <property type="entry name" value="Prot-tyrosine_phosphatase-like"/>
</dbReference>
<reference evidence="1" key="1">
    <citation type="journal article" date="2020" name="Stud. Mycol.">
        <title>101 Dothideomycetes genomes: a test case for predicting lifestyles and emergence of pathogens.</title>
        <authorList>
            <person name="Haridas S."/>
            <person name="Albert R."/>
            <person name="Binder M."/>
            <person name="Bloem J."/>
            <person name="Labutti K."/>
            <person name="Salamov A."/>
            <person name="Andreopoulos B."/>
            <person name="Baker S."/>
            <person name="Barry K."/>
            <person name="Bills G."/>
            <person name="Bluhm B."/>
            <person name="Cannon C."/>
            <person name="Castanera R."/>
            <person name="Culley D."/>
            <person name="Daum C."/>
            <person name="Ezra D."/>
            <person name="Gonzalez J."/>
            <person name="Henrissat B."/>
            <person name="Kuo A."/>
            <person name="Liang C."/>
            <person name="Lipzen A."/>
            <person name="Lutzoni F."/>
            <person name="Magnuson J."/>
            <person name="Mondo S."/>
            <person name="Nolan M."/>
            <person name="Ohm R."/>
            <person name="Pangilinan J."/>
            <person name="Park H.-J."/>
            <person name="Ramirez L."/>
            <person name="Alfaro M."/>
            <person name="Sun H."/>
            <person name="Tritt A."/>
            <person name="Yoshinaga Y."/>
            <person name="Zwiers L.-H."/>
            <person name="Turgeon B."/>
            <person name="Goodwin S."/>
            <person name="Spatafora J."/>
            <person name="Crous P."/>
            <person name="Grigoriev I."/>
        </authorList>
    </citation>
    <scope>NUCLEOTIDE SEQUENCE</scope>
    <source>
        <strain evidence="1">CBS 109.77</strain>
    </source>
</reference>
<name>A0A6A6XMZ1_9PLEO</name>
<dbReference type="OrthoDB" id="449382at2759"/>
<dbReference type="Proteomes" id="UP000799757">
    <property type="component" value="Unassembled WGS sequence"/>
</dbReference>
<proteinExistence type="predicted"/>